<protein>
    <submittedName>
        <fullName evidence="1">Uncharacterized protein</fullName>
    </submittedName>
</protein>
<name>A0ACB9QQR0_9MYRT</name>
<keyword evidence="2" id="KW-1185">Reference proteome</keyword>
<dbReference type="Proteomes" id="UP001057402">
    <property type="component" value="Chromosome 5"/>
</dbReference>
<dbReference type="EMBL" id="CM042884">
    <property type="protein sequence ID" value="KAI4368998.1"/>
    <property type="molecule type" value="Genomic_DNA"/>
</dbReference>
<proteinExistence type="predicted"/>
<reference evidence="2" key="1">
    <citation type="journal article" date="2023" name="Front. Plant Sci.">
        <title>Chromosomal-level genome assembly of Melastoma candidum provides insights into trichome evolution.</title>
        <authorList>
            <person name="Zhong Y."/>
            <person name="Wu W."/>
            <person name="Sun C."/>
            <person name="Zou P."/>
            <person name="Liu Y."/>
            <person name="Dai S."/>
            <person name="Zhou R."/>
        </authorList>
    </citation>
    <scope>NUCLEOTIDE SEQUENCE [LARGE SCALE GENOMIC DNA]</scope>
</reference>
<evidence type="ECO:0000313" key="1">
    <source>
        <dbReference type="EMBL" id="KAI4368998.1"/>
    </source>
</evidence>
<evidence type="ECO:0000313" key="2">
    <source>
        <dbReference type="Proteomes" id="UP001057402"/>
    </source>
</evidence>
<organism evidence="1 2">
    <name type="scientific">Melastoma candidum</name>
    <dbReference type="NCBI Taxonomy" id="119954"/>
    <lineage>
        <taxon>Eukaryota</taxon>
        <taxon>Viridiplantae</taxon>
        <taxon>Streptophyta</taxon>
        <taxon>Embryophyta</taxon>
        <taxon>Tracheophyta</taxon>
        <taxon>Spermatophyta</taxon>
        <taxon>Magnoliopsida</taxon>
        <taxon>eudicotyledons</taxon>
        <taxon>Gunneridae</taxon>
        <taxon>Pentapetalae</taxon>
        <taxon>rosids</taxon>
        <taxon>malvids</taxon>
        <taxon>Myrtales</taxon>
        <taxon>Melastomataceae</taxon>
        <taxon>Melastomatoideae</taxon>
        <taxon>Melastomateae</taxon>
        <taxon>Melastoma</taxon>
    </lineage>
</organism>
<comment type="caution">
    <text evidence="1">The sequence shown here is derived from an EMBL/GenBank/DDBJ whole genome shotgun (WGS) entry which is preliminary data.</text>
</comment>
<accession>A0ACB9QQR0</accession>
<gene>
    <name evidence="1" type="ORF">MLD38_017493</name>
</gene>
<sequence length="226" mass="25708">MFGTSTDYVPIQMNRPRLLSSHTLEPLSEIVDAFERIAKVVDSRKSNGTKELRLDDFCDACSSVSILFGCLGLAFKFGDIEYTAKVRDITEASKRFTTLQQMVDSDLTNGTLRRVGSHSRNLRRVRQGIELVKLLFENFLSSDEQSLKEAATTAYAQACAPYHSWAVRTAVYAGIYSLPSRDQLLFKLHETNESAEKKMRRFITTAGLIIEYIDKVYTSRNIRLDW</sequence>